<dbReference type="InterPro" id="IPR013022">
    <property type="entry name" value="Xyl_isomerase-like_TIM-brl"/>
</dbReference>
<name>A0ABU8NN50_9SPHI</name>
<dbReference type="EMBL" id="JBBEUB010000004">
    <property type="protein sequence ID" value="MEJ2903652.1"/>
    <property type="molecule type" value="Genomic_DNA"/>
</dbReference>
<reference evidence="2 3" key="1">
    <citation type="submission" date="2024-03" db="EMBL/GenBank/DDBJ databases">
        <title>Sequence of Lycoming College Course Isolates.</title>
        <authorList>
            <person name="Plotts O."/>
            <person name="Newman J."/>
        </authorList>
    </citation>
    <scope>NUCLEOTIDE SEQUENCE [LARGE SCALE GENOMIC DNA]</scope>
    <source>
        <strain evidence="2 3">CJB-3</strain>
    </source>
</reference>
<protein>
    <submittedName>
        <fullName evidence="2">Sugar phosphate isomerase/epimerase</fullName>
    </submittedName>
</protein>
<dbReference type="InterPro" id="IPR036237">
    <property type="entry name" value="Xyl_isomerase-like_sf"/>
</dbReference>
<organism evidence="2 3">
    <name type="scientific">Pedobacter panaciterrae</name>
    <dbReference type="NCBI Taxonomy" id="363849"/>
    <lineage>
        <taxon>Bacteria</taxon>
        <taxon>Pseudomonadati</taxon>
        <taxon>Bacteroidota</taxon>
        <taxon>Sphingobacteriia</taxon>
        <taxon>Sphingobacteriales</taxon>
        <taxon>Sphingobacteriaceae</taxon>
        <taxon>Pedobacter</taxon>
    </lineage>
</organism>
<evidence type="ECO:0000259" key="1">
    <source>
        <dbReference type="Pfam" id="PF01261"/>
    </source>
</evidence>
<dbReference type="SUPFAM" id="SSF51658">
    <property type="entry name" value="Xylose isomerase-like"/>
    <property type="match status" value="1"/>
</dbReference>
<proteinExistence type="predicted"/>
<keyword evidence="2" id="KW-0413">Isomerase</keyword>
<dbReference type="GO" id="GO:0016853">
    <property type="term" value="F:isomerase activity"/>
    <property type="evidence" value="ECO:0007669"/>
    <property type="project" value="UniProtKB-KW"/>
</dbReference>
<dbReference type="RefSeq" id="WP_288879222.1">
    <property type="nucleotide sequence ID" value="NZ_CBFGNQ010000015.1"/>
</dbReference>
<dbReference type="Pfam" id="PF01261">
    <property type="entry name" value="AP_endonuc_2"/>
    <property type="match status" value="1"/>
</dbReference>
<gene>
    <name evidence="2" type="ORF">WAE58_14495</name>
</gene>
<dbReference type="Proteomes" id="UP001378956">
    <property type="component" value="Unassembled WGS sequence"/>
</dbReference>
<dbReference type="PANTHER" id="PTHR12110:SF41">
    <property type="entry name" value="INOSOSE DEHYDRATASE"/>
    <property type="match status" value="1"/>
</dbReference>
<keyword evidence="3" id="KW-1185">Reference proteome</keyword>
<dbReference type="PANTHER" id="PTHR12110">
    <property type="entry name" value="HYDROXYPYRUVATE ISOMERASE"/>
    <property type="match status" value="1"/>
</dbReference>
<feature type="domain" description="Xylose isomerase-like TIM barrel" evidence="1">
    <location>
        <begin position="22"/>
        <end position="177"/>
    </location>
</feature>
<evidence type="ECO:0000313" key="2">
    <source>
        <dbReference type="EMBL" id="MEJ2903652.1"/>
    </source>
</evidence>
<accession>A0ABU8NN50</accession>
<comment type="caution">
    <text evidence="2">The sequence shown here is derived from an EMBL/GenBank/DDBJ whole genome shotgun (WGS) entry which is preliminary data.</text>
</comment>
<dbReference type="Gene3D" id="3.20.20.150">
    <property type="entry name" value="Divalent-metal-dependent TIM barrel enzymes"/>
    <property type="match status" value="1"/>
</dbReference>
<evidence type="ECO:0000313" key="3">
    <source>
        <dbReference type="Proteomes" id="UP001378956"/>
    </source>
</evidence>
<dbReference type="InterPro" id="IPR050312">
    <property type="entry name" value="IolE/XylAMocC-like"/>
</dbReference>
<sequence length="203" mass="22847">MSSPSGHYNVTAYLSPDGNEDVLKSHIETAAVVGQQYFVVPATPTDIRTPGTINDYKRMAQKFNGAGELCKDHQLKLGYHNHAFEFKDLRNGLTGYDVFLKETDPGLVSFELDIFWLINAGYDPLVLFKENPGRFKMWHVKDMDKTDKSVYTEVGTGRIDYKGILAEAKLSGLENLFVEQDVIKIDPYKSITQSLNYVKTLVG</sequence>